<keyword evidence="9" id="KW-1185">Reference proteome</keyword>
<evidence type="ECO:0000256" key="2">
    <source>
        <dbReference type="ARBA" id="ARBA00022475"/>
    </source>
</evidence>
<dbReference type="InterPro" id="IPR001851">
    <property type="entry name" value="ABC_transp_permease"/>
</dbReference>
<sequence length="365" mass="37579">MTPTPTQDTRGPAESRGPESRGPGPLAALAALGRGGTATVALLLALIFVVIATQNPSFFEGPPLMAFAKKAAPLVILAIGQYLVIVSGEFDLSVGSLVGAQVVVAARLIDGDEAMTLPVIGLMLVFGLVVGLVNGLVTTLLRVPSIITTLGTMLILFGAVRYWTGGAPTGALSESFRVFGRHGIEGVPVLGEIPWALLIALVLAAGAVVLMRSPYGRSLLATGDNDVAAGFSGVRVWRVRTAAFVGSSLMATVAAVLIGGYAGVTAQVGDGLEFTAITAVVLGGVVLGGGRGTVVAAVLGALTVEALFTLFNQLYLPSTLQPTVQGLIIIAAVAYAARRGDLRLPERLRRRPDHPTERSLGTSRR</sequence>
<feature type="transmembrane region" description="Helical" evidence="7">
    <location>
        <begin position="64"/>
        <end position="85"/>
    </location>
</feature>
<feature type="transmembrane region" description="Helical" evidence="7">
    <location>
        <begin position="26"/>
        <end position="52"/>
    </location>
</feature>
<gene>
    <name evidence="8" type="ORF">HGB44_21520</name>
</gene>
<evidence type="ECO:0000256" key="7">
    <source>
        <dbReference type="SAM" id="Phobius"/>
    </source>
</evidence>
<evidence type="ECO:0000256" key="3">
    <source>
        <dbReference type="ARBA" id="ARBA00022692"/>
    </source>
</evidence>
<evidence type="ECO:0000256" key="5">
    <source>
        <dbReference type="ARBA" id="ARBA00023136"/>
    </source>
</evidence>
<keyword evidence="5 7" id="KW-0472">Membrane</keyword>
<dbReference type="PANTHER" id="PTHR32196">
    <property type="entry name" value="ABC TRANSPORTER PERMEASE PROTEIN YPHD-RELATED-RELATED"/>
    <property type="match status" value="1"/>
</dbReference>
<feature type="transmembrane region" description="Helical" evidence="7">
    <location>
        <begin position="320"/>
        <end position="337"/>
    </location>
</feature>
<feature type="transmembrane region" description="Helical" evidence="7">
    <location>
        <begin position="143"/>
        <end position="163"/>
    </location>
</feature>
<dbReference type="AlphaFoldDB" id="A0A7X6MI92"/>
<dbReference type="GO" id="GO:0022857">
    <property type="term" value="F:transmembrane transporter activity"/>
    <property type="evidence" value="ECO:0007669"/>
    <property type="project" value="InterPro"/>
</dbReference>
<dbReference type="RefSeq" id="WP_082768294.1">
    <property type="nucleotide sequence ID" value="NZ_JAAXPG010000022.1"/>
</dbReference>
<feature type="compositionally biased region" description="Basic and acidic residues" evidence="6">
    <location>
        <begin position="346"/>
        <end position="357"/>
    </location>
</feature>
<evidence type="ECO:0000313" key="9">
    <source>
        <dbReference type="Proteomes" id="UP000553209"/>
    </source>
</evidence>
<proteinExistence type="predicted"/>
<name>A0A7X6MI92_9ACTN</name>
<feature type="region of interest" description="Disordered" evidence="6">
    <location>
        <begin position="346"/>
        <end position="365"/>
    </location>
</feature>
<feature type="transmembrane region" description="Helical" evidence="7">
    <location>
        <begin position="115"/>
        <end position="136"/>
    </location>
</feature>
<keyword evidence="4 7" id="KW-1133">Transmembrane helix</keyword>
<keyword evidence="2" id="KW-1003">Cell membrane</keyword>
<reference evidence="8 9" key="1">
    <citation type="submission" date="2020-04" db="EMBL/GenBank/DDBJ databases">
        <title>MicrobeNet Type strains.</title>
        <authorList>
            <person name="Nicholson A.C."/>
        </authorList>
    </citation>
    <scope>NUCLEOTIDE SEQUENCE [LARGE SCALE GENOMIC DNA]</scope>
    <source>
        <strain evidence="8 9">ATCC 23612</strain>
    </source>
</reference>
<dbReference type="GO" id="GO:0005886">
    <property type="term" value="C:plasma membrane"/>
    <property type="evidence" value="ECO:0007669"/>
    <property type="project" value="UniProtKB-SubCell"/>
</dbReference>
<feature type="transmembrane region" description="Helical" evidence="7">
    <location>
        <begin position="193"/>
        <end position="211"/>
    </location>
</feature>
<dbReference type="Proteomes" id="UP000553209">
    <property type="component" value="Unassembled WGS sequence"/>
</dbReference>
<feature type="region of interest" description="Disordered" evidence="6">
    <location>
        <begin position="1"/>
        <end position="22"/>
    </location>
</feature>
<evidence type="ECO:0000256" key="4">
    <source>
        <dbReference type="ARBA" id="ARBA00022989"/>
    </source>
</evidence>
<comment type="caution">
    <text evidence="8">The sequence shown here is derived from an EMBL/GenBank/DDBJ whole genome shotgun (WGS) entry which is preliminary data.</text>
</comment>
<protein>
    <submittedName>
        <fullName evidence="8">ABC transporter permease</fullName>
    </submittedName>
</protein>
<dbReference type="Pfam" id="PF02653">
    <property type="entry name" value="BPD_transp_2"/>
    <property type="match status" value="1"/>
</dbReference>
<evidence type="ECO:0000256" key="6">
    <source>
        <dbReference type="SAM" id="MobiDB-lite"/>
    </source>
</evidence>
<keyword evidence="3 7" id="KW-0812">Transmembrane</keyword>
<feature type="transmembrane region" description="Helical" evidence="7">
    <location>
        <begin position="242"/>
        <end position="262"/>
    </location>
</feature>
<comment type="subcellular location">
    <subcellularLocation>
        <location evidence="1">Cell membrane</location>
        <topology evidence="1">Multi-pass membrane protein</topology>
    </subcellularLocation>
</comment>
<organism evidence="8 9">
    <name type="scientific">Nocardiopsis alborubida</name>
    <dbReference type="NCBI Taxonomy" id="146802"/>
    <lineage>
        <taxon>Bacteria</taxon>
        <taxon>Bacillati</taxon>
        <taxon>Actinomycetota</taxon>
        <taxon>Actinomycetes</taxon>
        <taxon>Streptosporangiales</taxon>
        <taxon>Nocardiopsidaceae</taxon>
        <taxon>Nocardiopsis</taxon>
    </lineage>
</organism>
<dbReference type="EMBL" id="JAAXPG010000022">
    <property type="protein sequence ID" value="NKZ00229.1"/>
    <property type="molecule type" value="Genomic_DNA"/>
</dbReference>
<accession>A0A7X6MI92</accession>
<dbReference type="CDD" id="cd06579">
    <property type="entry name" value="TM_PBP1_transp_AraH_like"/>
    <property type="match status" value="1"/>
</dbReference>
<evidence type="ECO:0000313" key="8">
    <source>
        <dbReference type="EMBL" id="NKZ00229.1"/>
    </source>
</evidence>
<evidence type="ECO:0000256" key="1">
    <source>
        <dbReference type="ARBA" id="ARBA00004651"/>
    </source>
</evidence>